<comment type="function">
    <text evidence="1 5">Component of the ribosome assembly machinery. Nuclear paralog of the ribosomal protein P0, it binds pre-60S subunits at an early stage of assembly in the nucleolus, and is replaced by P0 in cytoplasmic pre-60S subunits and mature 80S ribosomes.</text>
</comment>
<dbReference type="InterPro" id="IPR051742">
    <property type="entry name" value="Ribosome_Assembly_uL10"/>
</dbReference>
<evidence type="ECO:0000256" key="2">
    <source>
        <dbReference type="ARBA" id="ARBA00008889"/>
    </source>
</evidence>
<dbReference type="Gene3D" id="3.90.105.20">
    <property type="match status" value="1"/>
</dbReference>
<dbReference type="InterPro" id="IPR043141">
    <property type="entry name" value="Ribosomal_uL10-like_sf"/>
</dbReference>
<feature type="domain" description="Large ribosomal subunit protein uL10-like insertion" evidence="6">
    <location>
        <begin position="125"/>
        <end position="194"/>
    </location>
</feature>
<dbReference type="GO" id="GO:0003723">
    <property type="term" value="F:RNA binding"/>
    <property type="evidence" value="ECO:0007669"/>
    <property type="project" value="TreeGrafter"/>
</dbReference>
<reference evidence="8" key="2">
    <citation type="submission" date="2019-11" db="UniProtKB">
        <authorList>
            <consortium name="WormBaseParasite"/>
        </authorList>
    </citation>
    <scope>IDENTIFICATION</scope>
    <source>
        <strain evidence="8">Puerto Rican</strain>
    </source>
</reference>
<dbReference type="FunCoup" id="A0A5K4FB50">
    <property type="interactions" value="1935"/>
</dbReference>
<evidence type="ECO:0000256" key="5">
    <source>
        <dbReference type="RuleBase" id="RU364039"/>
    </source>
</evidence>
<sequence length="266" mass="30604">MPISRRDKKVELTQVLKHAPKKKEHIAKVRQYVDEYRRVYVVTLQNPRTQKVSEIRKSMAKIKLLFGVNKVTTLALGKTHEDSYRPKLHLLSKYLKGQCALLFSRSSPAELREQLDAFRSSEYSRPGVIAEQTVWIASGPLPKFSHSMEPVLRQLGMPVKLVKGVVHLEREYLVCSRGNVLSPEQCRILKLFQIEISEFRVSLLAVWIDGEGVEELAEKDSCMMRTSLHPEVLVVCKQLDDGLYYFIPQPYEKKGESFVNEAMEED</sequence>
<dbReference type="GO" id="GO:0005737">
    <property type="term" value="C:cytoplasm"/>
    <property type="evidence" value="ECO:0007669"/>
    <property type="project" value="UniProtKB-SubCell"/>
</dbReference>
<dbReference type="STRING" id="6183.A0A5K4FB50"/>
<dbReference type="InterPro" id="IPR001790">
    <property type="entry name" value="Ribosomal_uL10"/>
</dbReference>
<dbReference type="GO" id="GO:0000956">
    <property type="term" value="P:nuclear-transcribed mRNA catabolic process"/>
    <property type="evidence" value="ECO:0007669"/>
    <property type="project" value="TreeGrafter"/>
</dbReference>
<dbReference type="InterPro" id="IPR043164">
    <property type="entry name" value="Ribosomal_uL10-like_insert_sf"/>
</dbReference>
<accession>A0A5K4FB50</accession>
<dbReference type="InterPro" id="IPR040637">
    <property type="entry name" value="Ribosomal_uL10-like_insert"/>
</dbReference>
<keyword evidence="7" id="KW-1185">Reference proteome</keyword>
<evidence type="ECO:0000256" key="4">
    <source>
        <dbReference type="ARBA" id="ARBA00023242"/>
    </source>
</evidence>
<organism evidence="7 8">
    <name type="scientific">Schistosoma mansoni</name>
    <name type="common">Blood fluke</name>
    <dbReference type="NCBI Taxonomy" id="6183"/>
    <lineage>
        <taxon>Eukaryota</taxon>
        <taxon>Metazoa</taxon>
        <taxon>Spiralia</taxon>
        <taxon>Lophotrochozoa</taxon>
        <taxon>Platyhelminthes</taxon>
        <taxon>Trematoda</taxon>
        <taxon>Digenea</taxon>
        <taxon>Strigeidida</taxon>
        <taxon>Schistosomatoidea</taxon>
        <taxon>Schistosomatidae</taxon>
        <taxon>Schistosoma</taxon>
    </lineage>
</organism>
<keyword evidence="3 5" id="KW-0963">Cytoplasm</keyword>
<comment type="similarity">
    <text evidence="2 5">Belongs to the universal ribosomal protein uL10 family.</text>
</comment>
<proteinExistence type="inferred from homology"/>
<evidence type="ECO:0000259" key="6">
    <source>
        <dbReference type="Pfam" id="PF17777"/>
    </source>
</evidence>
<dbReference type="InParanoid" id="A0A5K4FB50"/>
<keyword evidence="5" id="KW-0690">Ribosome biogenesis</keyword>
<reference evidence="7" key="1">
    <citation type="journal article" date="2012" name="PLoS Negl. Trop. Dis.">
        <title>A systematically improved high quality genome and transcriptome of the human blood fluke Schistosoma mansoni.</title>
        <authorList>
            <person name="Protasio A.V."/>
            <person name="Tsai I.J."/>
            <person name="Babbage A."/>
            <person name="Nichol S."/>
            <person name="Hunt M."/>
            <person name="Aslett M.A."/>
            <person name="De Silva N."/>
            <person name="Velarde G.S."/>
            <person name="Anderson T.J."/>
            <person name="Clark R.C."/>
            <person name="Davidson C."/>
            <person name="Dillon G.P."/>
            <person name="Holroyd N.E."/>
            <person name="LoVerde P.T."/>
            <person name="Lloyd C."/>
            <person name="McQuillan J."/>
            <person name="Oliveira G."/>
            <person name="Otto T.D."/>
            <person name="Parker-Manuel S.J."/>
            <person name="Quail M.A."/>
            <person name="Wilson R.A."/>
            <person name="Zerlotini A."/>
            <person name="Dunne D.W."/>
            <person name="Berriman M."/>
        </authorList>
    </citation>
    <scope>NUCLEOTIDE SEQUENCE [LARGE SCALE GENOMIC DNA]</scope>
    <source>
        <strain evidence="7">Puerto Rican</strain>
    </source>
</reference>
<dbReference type="InterPro" id="IPR033867">
    <property type="entry name" value="Mrt4"/>
</dbReference>
<evidence type="ECO:0000256" key="3">
    <source>
        <dbReference type="ARBA" id="ARBA00022490"/>
    </source>
</evidence>
<dbReference type="GO" id="GO:0005730">
    <property type="term" value="C:nucleolus"/>
    <property type="evidence" value="ECO:0007669"/>
    <property type="project" value="UniProtKB-SubCell"/>
</dbReference>
<comment type="subcellular location">
    <subcellularLocation>
        <location evidence="5">Cytoplasm</location>
    </subcellularLocation>
    <subcellularLocation>
        <location evidence="5">Nucleus</location>
        <location evidence="5">Nucleolus</location>
    </subcellularLocation>
</comment>
<evidence type="ECO:0000313" key="7">
    <source>
        <dbReference type="Proteomes" id="UP000008854"/>
    </source>
</evidence>
<dbReference type="SUPFAM" id="SSF160369">
    <property type="entry name" value="Ribosomal protein L10-like"/>
    <property type="match status" value="1"/>
</dbReference>
<dbReference type="Proteomes" id="UP000008854">
    <property type="component" value="Unassembled WGS sequence"/>
</dbReference>
<dbReference type="FunFam" id="3.90.105.20:FF:000003">
    <property type="entry name" value="Ribosome assembly factor mrt4"/>
    <property type="match status" value="1"/>
</dbReference>
<dbReference type="Pfam" id="PF00466">
    <property type="entry name" value="Ribosomal_L10"/>
    <property type="match status" value="1"/>
</dbReference>
<dbReference type="CDD" id="cd05796">
    <property type="entry name" value="Ribosomal_P0_like"/>
    <property type="match status" value="1"/>
</dbReference>
<comment type="subunit">
    <text evidence="5">Associates with the pre-60S ribosomal particle.</text>
</comment>
<protein>
    <recommendedName>
        <fullName evidence="5">Ribosome assembly factor mrt4</fullName>
    </recommendedName>
</protein>
<keyword evidence="4 5" id="KW-0539">Nucleus</keyword>
<dbReference type="GO" id="GO:0006364">
    <property type="term" value="P:rRNA processing"/>
    <property type="evidence" value="ECO:0007669"/>
    <property type="project" value="TreeGrafter"/>
</dbReference>
<dbReference type="PANTHER" id="PTHR45841">
    <property type="entry name" value="MRNA TURNOVER PROTEIN 4 MRTO4"/>
    <property type="match status" value="1"/>
</dbReference>
<name>A0A5K4FB50_SCHMA</name>
<dbReference type="GO" id="GO:0030687">
    <property type="term" value="C:preribosome, large subunit precursor"/>
    <property type="evidence" value="ECO:0007669"/>
    <property type="project" value="TreeGrafter"/>
</dbReference>
<evidence type="ECO:0000256" key="1">
    <source>
        <dbReference type="ARBA" id="ARBA00004046"/>
    </source>
</evidence>
<dbReference type="Gene3D" id="3.30.70.1730">
    <property type="match status" value="1"/>
</dbReference>
<dbReference type="AlphaFoldDB" id="A0A5K4FB50"/>
<dbReference type="Pfam" id="PF17777">
    <property type="entry name" value="RL10P_insert"/>
    <property type="match status" value="1"/>
</dbReference>
<evidence type="ECO:0000313" key="8">
    <source>
        <dbReference type="WBParaSite" id="Smp_342910.1"/>
    </source>
</evidence>
<dbReference type="PANTHER" id="PTHR45841:SF1">
    <property type="entry name" value="MRNA TURNOVER PROTEIN 4 HOMOLOG"/>
    <property type="match status" value="1"/>
</dbReference>
<dbReference type="WBParaSite" id="Smp_342910.1">
    <property type="protein sequence ID" value="Smp_342910.1"/>
    <property type="gene ID" value="Smp_342910"/>
</dbReference>
<dbReference type="GO" id="GO:0000027">
    <property type="term" value="P:ribosomal large subunit assembly"/>
    <property type="evidence" value="ECO:0007669"/>
    <property type="project" value="InterPro"/>
</dbReference>